<gene>
    <name evidence="5" type="ORF">LCGC14_1966420</name>
</gene>
<dbReference type="SUPFAM" id="SSF52172">
    <property type="entry name" value="CheY-like"/>
    <property type="match status" value="1"/>
</dbReference>
<evidence type="ECO:0000259" key="4">
    <source>
        <dbReference type="PROSITE" id="PS50110"/>
    </source>
</evidence>
<evidence type="ECO:0000256" key="2">
    <source>
        <dbReference type="ARBA" id="ARBA00023125"/>
    </source>
</evidence>
<evidence type="ECO:0008006" key="6">
    <source>
        <dbReference type="Google" id="ProtNLM"/>
    </source>
</evidence>
<dbReference type="PROSITE" id="PS00622">
    <property type="entry name" value="HTH_LUXR_1"/>
    <property type="match status" value="1"/>
</dbReference>
<dbReference type="InterPro" id="IPR016032">
    <property type="entry name" value="Sig_transdc_resp-reg_C-effctor"/>
</dbReference>
<dbReference type="InterPro" id="IPR011006">
    <property type="entry name" value="CheY-like_superfamily"/>
</dbReference>
<dbReference type="Pfam" id="PF00072">
    <property type="entry name" value="Response_reg"/>
    <property type="match status" value="1"/>
</dbReference>
<dbReference type="InterPro" id="IPR039420">
    <property type="entry name" value="WalR-like"/>
</dbReference>
<dbReference type="Pfam" id="PF00196">
    <property type="entry name" value="GerE"/>
    <property type="match status" value="1"/>
</dbReference>
<evidence type="ECO:0000313" key="5">
    <source>
        <dbReference type="EMBL" id="KKL84269.1"/>
    </source>
</evidence>
<dbReference type="SMART" id="SM00448">
    <property type="entry name" value="REC"/>
    <property type="match status" value="1"/>
</dbReference>
<dbReference type="InterPro" id="IPR000792">
    <property type="entry name" value="Tscrpt_reg_LuxR_C"/>
</dbReference>
<organism evidence="5">
    <name type="scientific">marine sediment metagenome</name>
    <dbReference type="NCBI Taxonomy" id="412755"/>
    <lineage>
        <taxon>unclassified sequences</taxon>
        <taxon>metagenomes</taxon>
        <taxon>ecological metagenomes</taxon>
    </lineage>
</organism>
<dbReference type="InterPro" id="IPR058245">
    <property type="entry name" value="NreC/VraR/RcsB-like_REC"/>
</dbReference>
<dbReference type="PRINTS" id="PR00038">
    <property type="entry name" value="HTHLUXR"/>
</dbReference>
<feature type="domain" description="HTH luxR-type" evidence="3">
    <location>
        <begin position="147"/>
        <end position="212"/>
    </location>
</feature>
<dbReference type="PROSITE" id="PS50043">
    <property type="entry name" value="HTH_LUXR_2"/>
    <property type="match status" value="1"/>
</dbReference>
<dbReference type="SMART" id="SM00421">
    <property type="entry name" value="HTH_LUXR"/>
    <property type="match status" value="1"/>
</dbReference>
<keyword evidence="1" id="KW-0597">Phosphoprotein</keyword>
<dbReference type="CDD" id="cd06170">
    <property type="entry name" value="LuxR_C_like"/>
    <property type="match status" value="1"/>
</dbReference>
<evidence type="ECO:0000259" key="3">
    <source>
        <dbReference type="PROSITE" id="PS50043"/>
    </source>
</evidence>
<dbReference type="CDD" id="cd17535">
    <property type="entry name" value="REC_NarL-like"/>
    <property type="match status" value="1"/>
</dbReference>
<keyword evidence="2" id="KW-0238">DNA-binding</keyword>
<dbReference type="PANTHER" id="PTHR43214:SF43">
    <property type="entry name" value="TWO-COMPONENT RESPONSE REGULATOR"/>
    <property type="match status" value="1"/>
</dbReference>
<feature type="domain" description="Response regulatory" evidence="4">
    <location>
        <begin position="5"/>
        <end position="121"/>
    </location>
</feature>
<dbReference type="GO" id="GO:0006355">
    <property type="term" value="P:regulation of DNA-templated transcription"/>
    <property type="evidence" value="ECO:0007669"/>
    <property type="project" value="InterPro"/>
</dbReference>
<evidence type="ECO:0000256" key="1">
    <source>
        <dbReference type="ARBA" id="ARBA00022553"/>
    </source>
</evidence>
<protein>
    <recommendedName>
        <fullName evidence="6">DNA-binding response regulator</fullName>
    </recommendedName>
</protein>
<dbReference type="EMBL" id="LAZR01021748">
    <property type="protein sequence ID" value="KKL84269.1"/>
    <property type="molecule type" value="Genomic_DNA"/>
</dbReference>
<dbReference type="GO" id="GO:0000160">
    <property type="term" value="P:phosphorelay signal transduction system"/>
    <property type="evidence" value="ECO:0007669"/>
    <property type="project" value="InterPro"/>
</dbReference>
<dbReference type="AlphaFoldDB" id="A0A0F9FD25"/>
<dbReference type="InterPro" id="IPR001789">
    <property type="entry name" value="Sig_transdc_resp-reg_receiver"/>
</dbReference>
<dbReference type="PROSITE" id="PS50110">
    <property type="entry name" value="RESPONSE_REGULATORY"/>
    <property type="match status" value="1"/>
</dbReference>
<dbReference type="SUPFAM" id="SSF46894">
    <property type="entry name" value="C-terminal effector domain of the bipartite response regulators"/>
    <property type="match status" value="1"/>
</dbReference>
<proteinExistence type="predicted"/>
<accession>A0A0F9FD25</accession>
<reference evidence="5" key="1">
    <citation type="journal article" date="2015" name="Nature">
        <title>Complex archaea that bridge the gap between prokaryotes and eukaryotes.</title>
        <authorList>
            <person name="Spang A."/>
            <person name="Saw J.H."/>
            <person name="Jorgensen S.L."/>
            <person name="Zaremba-Niedzwiedzka K."/>
            <person name="Martijn J."/>
            <person name="Lind A.E."/>
            <person name="van Eijk R."/>
            <person name="Schleper C."/>
            <person name="Guy L."/>
            <person name="Ettema T.J."/>
        </authorList>
    </citation>
    <scope>NUCLEOTIDE SEQUENCE</scope>
</reference>
<dbReference type="GO" id="GO:0003677">
    <property type="term" value="F:DNA binding"/>
    <property type="evidence" value="ECO:0007669"/>
    <property type="project" value="UniProtKB-KW"/>
</dbReference>
<sequence length="218" mass="24829">MTPYRIVLADDHILLRRGIKQILETSADMKVVGEAGDGLDLLNLLKTITPDMIILDISMPNLRGVEATREIKMIYPEIKILILSMHKKKEYLYHVLSAGANGYLLKEDTDTELFSAIKTVREDGIYVSPHLSKELTRDFIKIWKGNGKLPVEPLTTREREILKFIAEGKSSREVAELLFISPRTVQHHRANIMQKLNLKKTADLVKYAIRKGYTSDIS</sequence>
<name>A0A0F9FD25_9ZZZZ</name>
<dbReference type="Gene3D" id="3.40.50.2300">
    <property type="match status" value="1"/>
</dbReference>
<comment type="caution">
    <text evidence="5">The sequence shown here is derived from an EMBL/GenBank/DDBJ whole genome shotgun (WGS) entry which is preliminary data.</text>
</comment>
<dbReference type="PANTHER" id="PTHR43214">
    <property type="entry name" value="TWO-COMPONENT RESPONSE REGULATOR"/>
    <property type="match status" value="1"/>
</dbReference>